<evidence type="ECO:0000259" key="3">
    <source>
        <dbReference type="Pfam" id="PF00881"/>
    </source>
</evidence>
<comment type="similarity">
    <text evidence="1">Belongs to the nitroreductase family.</text>
</comment>
<protein>
    <submittedName>
        <fullName evidence="4">NAD(P)H nitroreductase</fullName>
    </submittedName>
</protein>
<dbReference type="RefSeq" id="WP_200755811.1">
    <property type="nucleotide sequence ID" value="NZ_AP023322.1"/>
</dbReference>
<dbReference type="KEGG" id="copr:Cop2CBH44_14690"/>
<gene>
    <name evidence="4" type="ORF">Cop2CBH44_14690</name>
</gene>
<dbReference type="GO" id="GO:0016491">
    <property type="term" value="F:oxidoreductase activity"/>
    <property type="evidence" value="ECO:0007669"/>
    <property type="project" value="UniProtKB-KW"/>
</dbReference>
<evidence type="ECO:0000256" key="2">
    <source>
        <dbReference type="ARBA" id="ARBA00023002"/>
    </source>
</evidence>
<evidence type="ECO:0000313" key="4">
    <source>
        <dbReference type="EMBL" id="BCI63116.1"/>
    </source>
</evidence>
<organism evidence="4 5">
    <name type="scientific">Coprobacter secundus subsp. similis</name>
    <dbReference type="NCBI Taxonomy" id="2751153"/>
    <lineage>
        <taxon>Bacteria</taxon>
        <taxon>Pseudomonadati</taxon>
        <taxon>Bacteroidota</taxon>
        <taxon>Bacteroidia</taxon>
        <taxon>Bacteroidales</taxon>
        <taxon>Barnesiellaceae</taxon>
        <taxon>Coprobacter</taxon>
    </lineage>
</organism>
<dbReference type="Gene3D" id="3.40.109.10">
    <property type="entry name" value="NADH Oxidase"/>
    <property type="match status" value="1"/>
</dbReference>
<keyword evidence="2" id="KW-0560">Oxidoreductase</keyword>
<dbReference type="Pfam" id="PF00881">
    <property type="entry name" value="Nitroreductase"/>
    <property type="match status" value="2"/>
</dbReference>
<dbReference type="PANTHER" id="PTHR43673:SF10">
    <property type="entry name" value="NADH DEHYDROGENASE_NAD(P)H NITROREDUCTASE XCC3605-RELATED"/>
    <property type="match status" value="1"/>
</dbReference>
<feature type="domain" description="Nitroreductase" evidence="3">
    <location>
        <begin position="72"/>
        <end position="158"/>
    </location>
</feature>
<keyword evidence="5" id="KW-1185">Reference proteome</keyword>
<dbReference type="Proteomes" id="UP000594042">
    <property type="component" value="Chromosome"/>
</dbReference>
<dbReference type="InterPro" id="IPR000415">
    <property type="entry name" value="Nitroreductase-like"/>
</dbReference>
<dbReference type="InterPro" id="IPR029479">
    <property type="entry name" value="Nitroreductase"/>
</dbReference>
<evidence type="ECO:0000313" key="5">
    <source>
        <dbReference type="Proteomes" id="UP000594042"/>
    </source>
</evidence>
<dbReference type="AlphaFoldDB" id="A0A7G1HTY4"/>
<name>A0A7G1HTY4_9BACT</name>
<dbReference type="SUPFAM" id="SSF55469">
    <property type="entry name" value="FMN-dependent nitroreductase-like"/>
    <property type="match status" value="1"/>
</dbReference>
<reference evidence="5" key="1">
    <citation type="submission" date="2020-07" db="EMBL/GenBank/DDBJ databases">
        <title>Complete genome sequencing of Coprobacter sp. strain 2CBH44.</title>
        <authorList>
            <person name="Sakamoto M."/>
            <person name="Murakami T."/>
            <person name="Mori H."/>
        </authorList>
    </citation>
    <scope>NUCLEOTIDE SEQUENCE [LARGE SCALE GENOMIC DNA]</scope>
    <source>
        <strain evidence="5">2CBH44</strain>
    </source>
</reference>
<proteinExistence type="inferred from homology"/>
<feature type="domain" description="Nitroreductase" evidence="3">
    <location>
        <begin position="8"/>
        <end position="66"/>
    </location>
</feature>
<dbReference type="EMBL" id="AP023322">
    <property type="protein sequence ID" value="BCI63116.1"/>
    <property type="molecule type" value="Genomic_DNA"/>
</dbReference>
<dbReference type="PANTHER" id="PTHR43673">
    <property type="entry name" value="NAD(P)H NITROREDUCTASE YDGI-RELATED"/>
    <property type="match status" value="1"/>
</dbReference>
<evidence type="ECO:0000256" key="1">
    <source>
        <dbReference type="ARBA" id="ARBA00007118"/>
    </source>
</evidence>
<accession>A0A7G1HTY4</accession>
<sequence length="201" mass="22975">MDFLKLAEKRQSCRTYDPKRTIEPEKLQRILEAGRIAPSACNAQPWHFIVVDNPELKNKIADATSNRILGMNHFTKQAPVHLIIVEESANFTSSIGSRVKNKHFPSIDIGIAAAHITLAATAEGLSTCIIGWFDEKAIKKLLDIPSSKRVILDILIGYSTQEHLSKKRKPIDSIVTYNQYKKNKYKQKKKKSYFPFLFFHY</sequence>